<proteinExistence type="predicted"/>
<gene>
    <name evidence="1" type="ORF">UFOVP1290_449</name>
</gene>
<dbReference type="EMBL" id="LR797252">
    <property type="protein sequence ID" value="CAB4196929.1"/>
    <property type="molecule type" value="Genomic_DNA"/>
</dbReference>
<organism evidence="1">
    <name type="scientific">uncultured Caudovirales phage</name>
    <dbReference type="NCBI Taxonomy" id="2100421"/>
    <lineage>
        <taxon>Viruses</taxon>
        <taxon>Duplodnaviria</taxon>
        <taxon>Heunggongvirae</taxon>
        <taxon>Uroviricota</taxon>
        <taxon>Caudoviricetes</taxon>
        <taxon>Peduoviridae</taxon>
        <taxon>Maltschvirus</taxon>
        <taxon>Maltschvirus maltsch</taxon>
    </lineage>
</organism>
<name>A0A6J5RIV8_9CAUD</name>
<sequence>MLSIIWSKYEKILTWEEQYKIAVCKRDLMYEDDHYNGCEFGYNCEFDFYPIFKKLSKLTPIEIVDYYTIRVLIPDDETANCWRLGIGKEEFEPEEPTTILLFILTKLPGCSNIKHNKKNKKLTLEWHF</sequence>
<reference evidence="1" key="1">
    <citation type="submission" date="2020-05" db="EMBL/GenBank/DDBJ databases">
        <authorList>
            <person name="Chiriac C."/>
            <person name="Salcher M."/>
            <person name="Ghai R."/>
            <person name="Kavagutti S V."/>
        </authorList>
    </citation>
    <scope>NUCLEOTIDE SEQUENCE</scope>
</reference>
<protein>
    <submittedName>
        <fullName evidence="1">Uncharacterized protein</fullName>
    </submittedName>
</protein>
<accession>A0A6J5RIV8</accession>
<evidence type="ECO:0000313" key="1">
    <source>
        <dbReference type="EMBL" id="CAB4196929.1"/>
    </source>
</evidence>